<dbReference type="InterPro" id="IPR040358">
    <property type="entry name" value="At4g22758-like"/>
</dbReference>
<dbReference type="EMBL" id="JAMYWD010000011">
    <property type="protein sequence ID" value="KAJ4956013.1"/>
    <property type="molecule type" value="Genomic_DNA"/>
</dbReference>
<dbReference type="OrthoDB" id="1885101at2759"/>
<feature type="compositionally biased region" description="Basic residues" evidence="1">
    <location>
        <begin position="1"/>
        <end position="16"/>
    </location>
</feature>
<feature type="region of interest" description="Disordered" evidence="1">
    <location>
        <begin position="1"/>
        <end position="43"/>
    </location>
</feature>
<proteinExistence type="predicted"/>
<protein>
    <recommendedName>
        <fullName evidence="2">DUF7054 domain-containing protein</fullName>
    </recommendedName>
</protein>
<evidence type="ECO:0000259" key="2">
    <source>
        <dbReference type="Pfam" id="PF23156"/>
    </source>
</evidence>
<organism evidence="3 4">
    <name type="scientific">Protea cynaroides</name>
    <dbReference type="NCBI Taxonomy" id="273540"/>
    <lineage>
        <taxon>Eukaryota</taxon>
        <taxon>Viridiplantae</taxon>
        <taxon>Streptophyta</taxon>
        <taxon>Embryophyta</taxon>
        <taxon>Tracheophyta</taxon>
        <taxon>Spermatophyta</taxon>
        <taxon>Magnoliopsida</taxon>
        <taxon>Proteales</taxon>
        <taxon>Proteaceae</taxon>
        <taxon>Protea</taxon>
    </lineage>
</organism>
<name>A0A9Q0JZK0_9MAGN</name>
<sequence length="242" mass="27705">MSERSFRRKAPAKHQKNGLPKPNPCPLRRSTTMKRSEPQSKPIKSFYRCHSESIIHTVSLELSEIQIPKTDALQFHQQTCSDIYSKDAKVVVTVTVEGSPGPVRTMVKLEWSVEEIIKVVVDKYREERRNPLLNLDSASSFHLHHSCFSLHNLDKKKTIGEIGSRSFYLRKSSNCSNEISFNSVGRSQTAWSSSSSCFSSTANPEIASPPIIFFPEFIAREFQKIIRTLFKLWKFLDCFQCD</sequence>
<dbReference type="InterPro" id="IPR055482">
    <property type="entry name" value="DUF7054"/>
</dbReference>
<dbReference type="Pfam" id="PF23156">
    <property type="entry name" value="DUF7054"/>
    <property type="match status" value="1"/>
</dbReference>
<evidence type="ECO:0000313" key="3">
    <source>
        <dbReference type="EMBL" id="KAJ4956013.1"/>
    </source>
</evidence>
<dbReference type="PANTHER" id="PTHR33270:SF6">
    <property type="entry name" value="OS02G0448600 PROTEIN"/>
    <property type="match status" value="1"/>
</dbReference>
<dbReference type="AlphaFoldDB" id="A0A9Q0JZK0"/>
<dbReference type="PANTHER" id="PTHR33270">
    <property type="entry name" value="BNAC05G50380D PROTEIN"/>
    <property type="match status" value="1"/>
</dbReference>
<evidence type="ECO:0000256" key="1">
    <source>
        <dbReference type="SAM" id="MobiDB-lite"/>
    </source>
</evidence>
<comment type="caution">
    <text evidence="3">The sequence shown here is derived from an EMBL/GenBank/DDBJ whole genome shotgun (WGS) entry which is preliminary data.</text>
</comment>
<accession>A0A9Q0JZK0</accession>
<keyword evidence="4" id="KW-1185">Reference proteome</keyword>
<evidence type="ECO:0000313" key="4">
    <source>
        <dbReference type="Proteomes" id="UP001141806"/>
    </source>
</evidence>
<dbReference type="Proteomes" id="UP001141806">
    <property type="component" value="Unassembled WGS sequence"/>
</dbReference>
<gene>
    <name evidence="3" type="ORF">NE237_012796</name>
</gene>
<reference evidence="3" key="1">
    <citation type="journal article" date="2023" name="Plant J.">
        <title>The genome of the king protea, Protea cynaroides.</title>
        <authorList>
            <person name="Chang J."/>
            <person name="Duong T.A."/>
            <person name="Schoeman C."/>
            <person name="Ma X."/>
            <person name="Roodt D."/>
            <person name="Barker N."/>
            <person name="Li Z."/>
            <person name="Van de Peer Y."/>
            <person name="Mizrachi E."/>
        </authorList>
    </citation>
    <scope>NUCLEOTIDE SEQUENCE</scope>
    <source>
        <tissue evidence="3">Young leaves</tissue>
    </source>
</reference>
<feature type="domain" description="DUF7054" evidence="2">
    <location>
        <begin position="86"/>
        <end position="170"/>
    </location>
</feature>